<dbReference type="InterPro" id="IPR000834">
    <property type="entry name" value="Peptidase_M14"/>
</dbReference>
<sequence length="564" mass="65244">MKFIAAVLILFADILIAQKFQTPFENGNGNQTPTYAEMLRYYDELDQNFETISIENFGKDDLGEPIKVVVFNNTKDKKTPVILINNGIHPGEPDGIDATMMLMRDLATGKIKVKNLRIAAIQCYNISGMLRRGKFSRANQNGPEEYGFRGNARNYDLNRDFIKNDTENSKTFQEIFQTFKPIYFIDNHVSNGADYQYLFTYISTNKERLGKYLGDYFNEKMQPEILKDLDKKGILHTPYVNIHGDAPDEGFPAFMDSPRYATGYTTLFNTLGTVAETHMLKPYKDRVRATYEYMLSSINYVAKNSSEIKKLMAETLTELQPGKKYPIQWKLDSTKVQMIDFKGYEAGKKPSAVSGQPRLFYDKAKPFTKKVKFYDEFKPTKEIAIPSYYIIPKSENQVIAYLKRNQIRMTALPKDSSITVESYRISDFKTLKNPYEGHYLHYDTFARKEMSVMQFRKGDLLVSTRQNGVKYLLETLEPEAVDSFFNWNFFDGILSQKEYYSDYVFEDTAADLLKNNSALRTAFEMEKSLNPELQKDGKAQLDWIYKHSDYYEGTVGAYPIYRIP</sequence>
<dbReference type="RefSeq" id="WP_048499348.1">
    <property type="nucleotide sequence ID" value="NZ_LFNG01000008.1"/>
</dbReference>
<dbReference type="Gene3D" id="3.40.630.10">
    <property type="entry name" value="Zn peptidases"/>
    <property type="match status" value="1"/>
</dbReference>
<dbReference type="OrthoDB" id="9767214at2"/>
<dbReference type="AlphaFoldDB" id="A0A0J7IZD7"/>
<dbReference type="STRING" id="1304281.ACM44_07135"/>
<keyword evidence="3" id="KW-1185">Reference proteome</keyword>
<name>A0A0J7IZD7_9FLAO</name>
<evidence type="ECO:0000313" key="2">
    <source>
        <dbReference type="EMBL" id="KMQ71387.1"/>
    </source>
</evidence>
<gene>
    <name evidence="2" type="ORF">ACM44_07135</name>
</gene>
<evidence type="ECO:0000313" key="3">
    <source>
        <dbReference type="Proteomes" id="UP000035900"/>
    </source>
</evidence>
<dbReference type="Pfam" id="PF00246">
    <property type="entry name" value="Peptidase_M14"/>
    <property type="match status" value="1"/>
</dbReference>
<dbReference type="Proteomes" id="UP000035900">
    <property type="component" value="Unassembled WGS sequence"/>
</dbReference>
<proteinExistence type="predicted"/>
<reference evidence="2 3" key="1">
    <citation type="journal article" date="2004" name="Int. J. Syst. Evol. Microbiol.">
        <title>Kaistella koreensis gen. nov., sp. nov., a novel member of the Chryseobacterium-Bergeyella-Riemerella branch.</title>
        <authorList>
            <person name="Kim M.K."/>
            <person name="Im W.T."/>
            <person name="Shin Y.K."/>
            <person name="Lim J.H."/>
            <person name="Kim S.H."/>
            <person name="Lee B.C."/>
            <person name="Park M.Y."/>
            <person name="Lee K.Y."/>
            <person name="Lee S.T."/>
        </authorList>
    </citation>
    <scope>NUCLEOTIDE SEQUENCE [LARGE SCALE GENOMIC DNA]</scope>
    <source>
        <strain evidence="2 3">CCUG 49689</strain>
    </source>
</reference>
<dbReference type="GO" id="GO:0008270">
    <property type="term" value="F:zinc ion binding"/>
    <property type="evidence" value="ECO:0007669"/>
    <property type="project" value="InterPro"/>
</dbReference>
<feature type="domain" description="Peptidase M14" evidence="1">
    <location>
        <begin position="39"/>
        <end position="167"/>
    </location>
</feature>
<accession>A0A0J7IZD7</accession>
<dbReference type="SUPFAM" id="SSF53187">
    <property type="entry name" value="Zn-dependent exopeptidases"/>
    <property type="match status" value="1"/>
</dbReference>
<dbReference type="GO" id="GO:0006508">
    <property type="term" value="P:proteolysis"/>
    <property type="evidence" value="ECO:0007669"/>
    <property type="project" value="InterPro"/>
</dbReference>
<organism evidence="2 3">
    <name type="scientific">Chryseobacterium koreense CCUG 49689</name>
    <dbReference type="NCBI Taxonomy" id="1304281"/>
    <lineage>
        <taxon>Bacteria</taxon>
        <taxon>Pseudomonadati</taxon>
        <taxon>Bacteroidota</taxon>
        <taxon>Flavobacteriia</taxon>
        <taxon>Flavobacteriales</taxon>
        <taxon>Weeksellaceae</taxon>
        <taxon>Chryseobacterium group</taxon>
        <taxon>Chryseobacterium</taxon>
    </lineage>
</organism>
<comment type="caution">
    <text evidence="2">The sequence shown here is derived from an EMBL/GenBank/DDBJ whole genome shotgun (WGS) entry which is preliminary data.</text>
</comment>
<dbReference type="PATRIC" id="fig|1304281.5.peg.1530"/>
<dbReference type="GO" id="GO:0004181">
    <property type="term" value="F:metallocarboxypeptidase activity"/>
    <property type="evidence" value="ECO:0007669"/>
    <property type="project" value="InterPro"/>
</dbReference>
<dbReference type="EMBL" id="LFNG01000008">
    <property type="protein sequence ID" value="KMQ71387.1"/>
    <property type="molecule type" value="Genomic_DNA"/>
</dbReference>
<protein>
    <recommendedName>
        <fullName evidence="1">Peptidase M14 domain-containing protein</fullName>
    </recommendedName>
</protein>
<evidence type="ECO:0000259" key="1">
    <source>
        <dbReference type="Pfam" id="PF00246"/>
    </source>
</evidence>